<dbReference type="InterPro" id="IPR004556">
    <property type="entry name" value="HemK-like"/>
</dbReference>
<dbReference type="GO" id="GO:0102559">
    <property type="term" value="F:peptide chain release factor N(5)-glutamine methyltransferase activity"/>
    <property type="evidence" value="ECO:0007669"/>
    <property type="project" value="UniProtKB-EC"/>
</dbReference>
<dbReference type="InterPro" id="IPR002052">
    <property type="entry name" value="DNA_methylase_N6_adenine_CS"/>
</dbReference>
<evidence type="ECO:0000256" key="1">
    <source>
        <dbReference type="ARBA" id="ARBA00022603"/>
    </source>
</evidence>
<protein>
    <submittedName>
        <fullName evidence="6">Peptide chain release factor N(5)-glutamine methyltransferase</fullName>
        <ecNumber evidence="6">2.1.1.297</ecNumber>
    </submittedName>
</protein>
<dbReference type="Pfam" id="PF17827">
    <property type="entry name" value="PrmC_N"/>
    <property type="match status" value="1"/>
</dbReference>
<dbReference type="GO" id="GO:0032259">
    <property type="term" value="P:methylation"/>
    <property type="evidence" value="ECO:0007669"/>
    <property type="project" value="UniProtKB-KW"/>
</dbReference>
<dbReference type="NCBIfam" id="TIGR03534">
    <property type="entry name" value="RF_mod_PrmC"/>
    <property type="match status" value="1"/>
</dbReference>
<keyword evidence="2 6" id="KW-0808">Transferase</keyword>
<organism evidence="6">
    <name type="scientific">hydrothermal vent metagenome</name>
    <dbReference type="NCBI Taxonomy" id="652676"/>
    <lineage>
        <taxon>unclassified sequences</taxon>
        <taxon>metagenomes</taxon>
        <taxon>ecological metagenomes</taxon>
    </lineage>
</organism>
<evidence type="ECO:0000256" key="2">
    <source>
        <dbReference type="ARBA" id="ARBA00022679"/>
    </source>
</evidence>
<dbReference type="SUPFAM" id="SSF53335">
    <property type="entry name" value="S-adenosyl-L-methionine-dependent methyltransferases"/>
    <property type="match status" value="1"/>
</dbReference>
<feature type="domain" description="Release factor glutamine methyltransferase N-terminal" evidence="5">
    <location>
        <begin position="14"/>
        <end position="81"/>
    </location>
</feature>
<evidence type="ECO:0000259" key="4">
    <source>
        <dbReference type="Pfam" id="PF13847"/>
    </source>
</evidence>
<keyword evidence="3" id="KW-0949">S-adenosyl-L-methionine</keyword>
<dbReference type="CDD" id="cd02440">
    <property type="entry name" value="AdoMet_MTases"/>
    <property type="match status" value="1"/>
</dbReference>
<dbReference type="InterPro" id="IPR025714">
    <property type="entry name" value="Methyltranfer_dom"/>
</dbReference>
<dbReference type="Gene3D" id="1.10.8.10">
    <property type="entry name" value="DNA helicase RuvA subunit, C-terminal domain"/>
    <property type="match status" value="1"/>
</dbReference>
<dbReference type="InterPro" id="IPR029063">
    <property type="entry name" value="SAM-dependent_MTases_sf"/>
</dbReference>
<dbReference type="InterPro" id="IPR040758">
    <property type="entry name" value="PrmC_N"/>
</dbReference>
<dbReference type="PANTHER" id="PTHR18895:SF74">
    <property type="entry name" value="MTRF1L RELEASE FACTOR GLUTAMINE METHYLTRANSFERASE"/>
    <property type="match status" value="1"/>
</dbReference>
<dbReference type="EC" id="2.1.1.297" evidence="6"/>
<accession>A0A3B0THB8</accession>
<dbReference type="EMBL" id="UOEH01000521">
    <property type="protein sequence ID" value="VAW06446.1"/>
    <property type="molecule type" value="Genomic_DNA"/>
</dbReference>
<name>A0A3B0THB8_9ZZZZ</name>
<gene>
    <name evidence="6" type="ORF">MNBD_ALPHA05-1539</name>
</gene>
<proteinExistence type="inferred from homology"/>
<dbReference type="GO" id="GO:0003676">
    <property type="term" value="F:nucleic acid binding"/>
    <property type="evidence" value="ECO:0007669"/>
    <property type="project" value="InterPro"/>
</dbReference>
<dbReference type="PANTHER" id="PTHR18895">
    <property type="entry name" value="HEMK METHYLTRANSFERASE"/>
    <property type="match status" value="1"/>
</dbReference>
<keyword evidence="1 6" id="KW-0489">Methyltransferase</keyword>
<evidence type="ECO:0000259" key="5">
    <source>
        <dbReference type="Pfam" id="PF17827"/>
    </source>
</evidence>
<evidence type="ECO:0000313" key="6">
    <source>
        <dbReference type="EMBL" id="VAW06446.1"/>
    </source>
</evidence>
<dbReference type="Pfam" id="PF13847">
    <property type="entry name" value="Methyltransf_31"/>
    <property type="match status" value="1"/>
</dbReference>
<dbReference type="InterPro" id="IPR050320">
    <property type="entry name" value="N5-glutamine_MTase"/>
</dbReference>
<evidence type="ECO:0000256" key="3">
    <source>
        <dbReference type="ARBA" id="ARBA00022691"/>
    </source>
</evidence>
<dbReference type="PROSITE" id="PS00092">
    <property type="entry name" value="N6_MTASE"/>
    <property type="match status" value="1"/>
</dbReference>
<sequence>MAGEVSDALTLGKALREAAAQLNAAPTPLLDARILLKLASGLDDAGVIAKSDDPLPADQAKIFAGLIKRRAAGEPVAYITGVKEFWSLEFRVNPDVLIPRDDSECLIEAVIARREKDAPYNILDLGTGSGCLLCALLDEFPNSLGTGVDYFVNAIVIARANSRKLGLAPRARFLVGDWARALNRGFDIIIANPPYIPERDRACLPVDVGGYEPASALFAGEKGFDAYRAILADAPRILNPGGLIVFEAGDGQGEKLAEMVTKTFREAEISTLNDLKGRLRGVMAERKSFAEKD</sequence>
<feature type="domain" description="Methyltransferase" evidence="4">
    <location>
        <begin position="119"/>
        <end position="266"/>
    </location>
</feature>
<dbReference type="NCBIfam" id="TIGR00536">
    <property type="entry name" value="hemK_fam"/>
    <property type="match status" value="1"/>
</dbReference>
<reference evidence="6" key="1">
    <citation type="submission" date="2018-06" db="EMBL/GenBank/DDBJ databases">
        <authorList>
            <person name="Zhirakovskaya E."/>
        </authorList>
    </citation>
    <scope>NUCLEOTIDE SEQUENCE</scope>
</reference>
<dbReference type="Gene3D" id="3.40.50.150">
    <property type="entry name" value="Vaccinia Virus protein VP39"/>
    <property type="match status" value="1"/>
</dbReference>
<dbReference type="HAMAP" id="MF_02126">
    <property type="entry name" value="RF_methyltr_PrmC"/>
    <property type="match status" value="1"/>
</dbReference>
<dbReference type="InterPro" id="IPR019874">
    <property type="entry name" value="RF_methyltr_PrmC"/>
</dbReference>
<dbReference type="AlphaFoldDB" id="A0A3B0THB8"/>